<dbReference type="InterPro" id="IPR023214">
    <property type="entry name" value="HAD_sf"/>
</dbReference>
<dbReference type="InterPro" id="IPR041492">
    <property type="entry name" value="HAD_2"/>
</dbReference>
<organism evidence="1 2">
    <name type="scientific">Faecalicoccus pleomorphus</name>
    <dbReference type="NCBI Taxonomy" id="1323"/>
    <lineage>
        <taxon>Bacteria</taxon>
        <taxon>Bacillati</taxon>
        <taxon>Bacillota</taxon>
        <taxon>Erysipelotrichia</taxon>
        <taxon>Erysipelotrichales</taxon>
        <taxon>Erysipelotrichaceae</taxon>
        <taxon>Faecalicoccus</taxon>
    </lineage>
</organism>
<accession>A0A3E3E3D0</accession>
<evidence type="ECO:0000313" key="1">
    <source>
        <dbReference type="EMBL" id="RGD76094.1"/>
    </source>
</evidence>
<sequence>MEKTIRQYFPMHIVSDLIEDLFRRTRMELTEHVPMKKGVVEILKYFTTNDIKISIASSSPKDMIINNLKISGIHSYIGEIVSGDDVKQGKPSPEIFLLAAKRMGVDARDCYVFEDGIHGVHAGVNAGCTTIMIPDMLKPTQEILNMPVHIYTDLLEAKAAIEIGIL</sequence>
<dbReference type="InterPro" id="IPR023198">
    <property type="entry name" value="PGP-like_dom2"/>
</dbReference>
<dbReference type="InterPro" id="IPR036412">
    <property type="entry name" value="HAD-like_sf"/>
</dbReference>
<dbReference type="InterPro" id="IPR006439">
    <property type="entry name" value="HAD-SF_hydro_IA"/>
</dbReference>
<dbReference type="Gene3D" id="1.10.150.240">
    <property type="entry name" value="Putative phosphatase, domain 2"/>
    <property type="match status" value="1"/>
</dbReference>
<dbReference type="EMBL" id="QUSK01000016">
    <property type="protein sequence ID" value="RGD76094.1"/>
    <property type="molecule type" value="Genomic_DNA"/>
</dbReference>
<dbReference type="Pfam" id="PF13419">
    <property type="entry name" value="HAD_2"/>
    <property type="match status" value="1"/>
</dbReference>
<protein>
    <submittedName>
        <fullName evidence="1">HAD family hydrolase</fullName>
    </submittedName>
</protein>
<comment type="caution">
    <text evidence="1">The sequence shown here is derived from an EMBL/GenBank/DDBJ whole genome shotgun (WGS) entry which is preliminary data.</text>
</comment>
<proteinExistence type="predicted"/>
<keyword evidence="1" id="KW-0378">Hydrolase</keyword>
<dbReference type="PANTHER" id="PTHR18901">
    <property type="entry name" value="2-DEOXYGLUCOSE-6-PHOSPHATE PHOSPHATASE 2"/>
    <property type="match status" value="1"/>
</dbReference>
<dbReference type="NCBIfam" id="TIGR01509">
    <property type="entry name" value="HAD-SF-IA-v3"/>
    <property type="match status" value="1"/>
</dbReference>
<gene>
    <name evidence="1" type="ORF">DXC78_07975</name>
</gene>
<dbReference type="GO" id="GO:0016787">
    <property type="term" value="F:hydrolase activity"/>
    <property type="evidence" value="ECO:0007669"/>
    <property type="project" value="UniProtKB-KW"/>
</dbReference>
<reference evidence="1 2" key="1">
    <citation type="submission" date="2018-08" db="EMBL/GenBank/DDBJ databases">
        <title>A genome reference for cultivated species of the human gut microbiota.</title>
        <authorList>
            <person name="Zou Y."/>
            <person name="Xue W."/>
            <person name="Luo G."/>
        </authorList>
    </citation>
    <scope>NUCLEOTIDE SEQUENCE [LARGE SCALE GENOMIC DNA]</scope>
    <source>
        <strain evidence="1 2">TF08-11</strain>
    </source>
</reference>
<dbReference type="Proteomes" id="UP000260721">
    <property type="component" value="Unassembled WGS sequence"/>
</dbReference>
<dbReference type="CDD" id="cd07505">
    <property type="entry name" value="HAD_BPGM-like"/>
    <property type="match status" value="1"/>
</dbReference>
<name>A0A3E3E3D0_9FIRM</name>
<dbReference type="AlphaFoldDB" id="A0A3E3E3D0"/>
<dbReference type="PANTHER" id="PTHR18901:SF38">
    <property type="entry name" value="PSEUDOURIDINE-5'-PHOSPHATASE"/>
    <property type="match status" value="1"/>
</dbReference>
<dbReference type="Gene3D" id="3.40.50.1000">
    <property type="entry name" value="HAD superfamily/HAD-like"/>
    <property type="match status" value="1"/>
</dbReference>
<dbReference type="SUPFAM" id="SSF56784">
    <property type="entry name" value="HAD-like"/>
    <property type="match status" value="1"/>
</dbReference>
<evidence type="ECO:0000313" key="2">
    <source>
        <dbReference type="Proteomes" id="UP000260721"/>
    </source>
</evidence>